<evidence type="ECO:0000313" key="1">
    <source>
        <dbReference type="EMBL" id="KVX01810.1"/>
    </source>
</evidence>
<accession>A0A119CZS9</accession>
<comment type="caution">
    <text evidence="1">The sequence shown here is derived from an EMBL/GenBank/DDBJ whole genome shotgun (WGS) entry which is preliminary data.</text>
</comment>
<name>A0A119CZS9_SHEFR</name>
<dbReference type="EMBL" id="LRDC01000018">
    <property type="protein sequence ID" value="KVX01810.1"/>
    <property type="molecule type" value="Genomic_DNA"/>
</dbReference>
<reference evidence="1 2" key="1">
    <citation type="submission" date="2016-01" db="EMBL/GenBank/DDBJ databases">
        <title>Draft genome of the antarctic isolate Shewanella frigidimarina Ag06-30.</title>
        <authorList>
            <person name="Parmeciano Di Noto G."/>
            <person name="Vazquez S."/>
            <person name="Mac Cormack W."/>
            <person name="Iriarte A."/>
            <person name="Quiroga C."/>
        </authorList>
    </citation>
    <scope>NUCLEOTIDE SEQUENCE [LARGE SCALE GENOMIC DNA]</scope>
    <source>
        <strain evidence="1 2">Ag06-30</strain>
    </source>
</reference>
<sequence length="177" mass="19928">MLRKILVAVATIIAIPFVVALFVQKDYSVTRTITIDKPISEVFDYVKHLKNQDNFSKWAQMDLEMVKTYRGTDATVGFVSAWASENPDVGVGEQEIIAIDEGKRIDFELRFISPFEATEPAYMSTAAVNANQTKVDWGFSGHFAYPTNLMFLFIDFETMIGADLQQGLESLKVVLEK</sequence>
<dbReference type="InterPro" id="IPR019587">
    <property type="entry name" value="Polyketide_cyclase/dehydratase"/>
</dbReference>
<gene>
    <name evidence="1" type="ORF">AWJ07_04310</name>
</gene>
<proteinExistence type="predicted"/>
<dbReference type="SUPFAM" id="SSF55961">
    <property type="entry name" value="Bet v1-like"/>
    <property type="match status" value="1"/>
</dbReference>
<dbReference type="Gene3D" id="3.30.530.20">
    <property type="match status" value="1"/>
</dbReference>
<dbReference type="AlphaFoldDB" id="A0A119CZS9"/>
<dbReference type="InterPro" id="IPR023393">
    <property type="entry name" value="START-like_dom_sf"/>
</dbReference>
<evidence type="ECO:0000313" key="2">
    <source>
        <dbReference type="Proteomes" id="UP000055702"/>
    </source>
</evidence>
<organism evidence="1">
    <name type="scientific">Shewanella frigidimarina</name>
    <dbReference type="NCBI Taxonomy" id="56812"/>
    <lineage>
        <taxon>Bacteria</taxon>
        <taxon>Pseudomonadati</taxon>
        <taxon>Pseudomonadota</taxon>
        <taxon>Gammaproteobacteria</taxon>
        <taxon>Alteromonadales</taxon>
        <taxon>Shewanellaceae</taxon>
        <taxon>Shewanella</taxon>
    </lineage>
</organism>
<dbReference type="Pfam" id="PF10604">
    <property type="entry name" value="Polyketide_cyc2"/>
    <property type="match status" value="1"/>
</dbReference>
<dbReference type="RefSeq" id="WP_059745707.1">
    <property type="nucleotide sequence ID" value="NZ_LRDC01000018.1"/>
</dbReference>
<protein>
    <submittedName>
        <fullName evidence="1">Polyketide cyclase</fullName>
    </submittedName>
</protein>
<dbReference type="CDD" id="cd07818">
    <property type="entry name" value="SRPBCC_1"/>
    <property type="match status" value="1"/>
</dbReference>
<dbReference type="Proteomes" id="UP000055702">
    <property type="component" value="Unassembled WGS sequence"/>
</dbReference>